<evidence type="ECO:0000259" key="7">
    <source>
        <dbReference type="Pfam" id="PF20434"/>
    </source>
</evidence>
<dbReference type="InParanoid" id="D8QY83"/>
<dbReference type="FunCoup" id="D8QY83">
    <property type="interactions" value="1205"/>
</dbReference>
<evidence type="ECO:0000256" key="5">
    <source>
        <dbReference type="ARBA" id="ARBA00049507"/>
    </source>
</evidence>
<name>D8QY83_SELML</name>
<evidence type="ECO:0000256" key="1">
    <source>
        <dbReference type="ARBA" id="ARBA00004653"/>
    </source>
</evidence>
<dbReference type="GO" id="GO:0005789">
    <property type="term" value="C:endoplasmic reticulum membrane"/>
    <property type="evidence" value="ECO:0000318"/>
    <property type="project" value="GO_Central"/>
</dbReference>
<keyword evidence="2" id="KW-0378">Hydrolase</keyword>
<reference evidence="8 9" key="1">
    <citation type="journal article" date="2011" name="Science">
        <title>The Selaginella genome identifies genetic changes associated with the evolution of vascular plants.</title>
        <authorList>
            <person name="Banks J.A."/>
            <person name="Nishiyama T."/>
            <person name="Hasebe M."/>
            <person name="Bowman J.L."/>
            <person name="Gribskov M."/>
            <person name="dePamphilis C."/>
            <person name="Albert V.A."/>
            <person name="Aono N."/>
            <person name="Aoyama T."/>
            <person name="Ambrose B.A."/>
            <person name="Ashton N.W."/>
            <person name="Axtell M.J."/>
            <person name="Barker E."/>
            <person name="Barker M.S."/>
            <person name="Bennetzen J.L."/>
            <person name="Bonawitz N.D."/>
            <person name="Chapple C."/>
            <person name="Cheng C."/>
            <person name="Correa L.G."/>
            <person name="Dacre M."/>
            <person name="DeBarry J."/>
            <person name="Dreyer I."/>
            <person name="Elias M."/>
            <person name="Engstrom E.M."/>
            <person name="Estelle M."/>
            <person name="Feng L."/>
            <person name="Finet C."/>
            <person name="Floyd S.K."/>
            <person name="Frommer W.B."/>
            <person name="Fujita T."/>
            <person name="Gramzow L."/>
            <person name="Gutensohn M."/>
            <person name="Harholt J."/>
            <person name="Hattori M."/>
            <person name="Heyl A."/>
            <person name="Hirai T."/>
            <person name="Hiwatashi Y."/>
            <person name="Ishikawa M."/>
            <person name="Iwata M."/>
            <person name="Karol K.G."/>
            <person name="Koehler B."/>
            <person name="Kolukisaoglu U."/>
            <person name="Kubo M."/>
            <person name="Kurata T."/>
            <person name="Lalonde S."/>
            <person name="Li K."/>
            <person name="Li Y."/>
            <person name="Litt A."/>
            <person name="Lyons E."/>
            <person name="Manning G."/>
            <person name="Maruyama T."/>
            <person name="Michael T.P."/>
            <person name="Mikami K."/>
            <person name="Miyazaki S."/>
            <person name="Morinaga S."/>
            <person name="Murata T."/>
            <person name="Mueller-Roeber B."/>
            <person name="Nelson D.R."/>
            <person name="Obara M."/>
            <person name="Oguri Y."/>
            <person name="Olmstead R.G."/>
            <person name="Onodera N."/>
            <person name="Petersen B.L."/>
            <person name="Pils B."/>
            <person name="Prigge M."/>
            <person name="Rensing S.A."/>
            <person name="Riano-Pachon D.M."/>
            <person name="Roberts A.W."/>
            <person name="Sato Y."/>
            <person name="Scheller H.V."/>
            <person name="Schulz B."/>
            <person name="Schulz C."/>
            <person name="Shakirov E.V."/>
            <person name="Shibagaki N."/>
            <person name="Shinohara N."/>
            <person name="Shippen D.E."/>
            <person name="Soerensen I."/>
            <person name="Sotooka R."/>
            <person name="Sugimoto N."/>
            <person name="Sugita M."/>
            <person name="Sumikawa N."/>
            <person name="Tanurdzic M."/>
            <person name="Theissen G."/>
            <person name="Ulvskov P."/>
            <person name="Wakazuki S."/>
            <person name="Weng J.K."/>
            <person name="Willats W.W."/>
            <person name="Wipf D."/>
            <person name="Wolf P.G."/>
            <person name="Yang L."/>
            <person name="Zimmer A.D."/>
            <person name="Zhu Q."/>
            <person name="Mitros T."/>
            <person name="Hellsten U."/>
            <person name="Loque D."/>
            <person name="Otillar R."/>
            <person name="Salamov A."/>
            <person name="Schmutz J."/>
            <person name="Shapiro H."/>
            <person name="Lindquist E."/>
            <person name="Lucas S."/>
            <person name="Rokhsar D."/>
            <person name="Grigoriev I.V."/>
        </authorList>
    </citation>
    <scope>NUCLEOTIDE SEQUENCE [LARGE SCALE GENOMIC DNA]</scope>
</reference>
<dbReference type="AlphaFoldDB" id="D8QY83"/>
<evidence type="ECO:0000313" key="8">
    <source>
        <dbReference type="EMBL" id="EFJ35567.1"/>
    </source>
</evidence>
<dbReference type="KEGG" id="smo:SELMODRAFT_80622"/>
<dbReference type="SUPFAM" id="SSF53474">
    <property type="entry name" value="alpha/beta-Hydrolases"/>
    <property type="match status" value="1"/>
</dbReference>
<dbReference type="GO" id="GO:0000139">
    <property type="term" value="C:Golgi membrane"/>
    <property type="evidence" value="ECO:0000318"/>
    <property type="project" value="GO_Central"/>
</dbReference>
<dbReference type="PANTHER" id="PTHR48081:SF33">
    <property type="entry name" value="KYNURENINE FORMAMIDASE"/>
    <property type="match status" value="1"/>
</dbReference>
<comment type="similarity">
    <text evidence="3">Belongs to the AB hydrolase superfamily. Isoprenylcysteine methylesterase family.</text>
</comment>
<dbReference type="InterPro" id="IPR049492">
    <property type="entry name" value="BD-FAE-like_dom"/>
</dbReference>
<evidence type="ECO:0000256" key="6">
    <source>
        <dbReference type="SAM" id="Phobius"/>
    </source>
</evidence>
<dbReference type="OMA" id="KPFIYDD"/>
<dbReference type="EC" id="3.1.1.n2" evidence="4"/>
<keyword evidence="9" id="KW-1185">Reference proteome</keyword>
<proteinExistence type="inferred from homology"/>
<keyword evidence="6" id="KW-0812">Transmembrane</keyword>
<dbReference type="PANTHER" id="PTHR48081">
    <property type="entry name" value="AB HYDROLASE SUPERFAMILY PROTEIN C4A8.06C"/>
    <property type="match status" value="1"/>
</dbReference>
<sequence>MIVGTPIEQQPSFKADFQHAASETYLITQLSFKLLSYLGVGYRWVCKLMALGLYALFLMPGFIQIGWYYFTSPCVHRSIVYGDQPRNSRLDLYLPEILDKPKPAVAFVTGGAWIIGYKAWGSLLAKRLVERDVIVACIDYRNFPQGTISDMVEDVGNALSFFCNNIASFGGDPNRLFLAGQSAGAHLSSCALIIQAKKQKLNGRSRVMWTPSQFKMFFGISGGYNLLELVDHFHQRGLYKSIFLSVMEGEESLPRFSPELVVKRKDFQPWIHLLPPAMLFHGTADYSIPYHATVRFADSLRAAGVKVTTKLFPHKTHTDLFLQDPMRGGRDELLEHIVALIYEGEDVPESVVSEQLVPEILLQLARLVSPF</sequence>
<dbReference type="GO" id="GO:0010296">
    <property type="term" value="F:prenylcysteine methylesterase activity"/>
    <property type="evidence" value="ECO:0000318"/>
    <property type="project" value="GO_Central"/>
</dbReference>
<evidence type="ECO:0000313" key="9">
    <source>
        <dbReference type="Proteomes" id="UP000001514"/>
    </source>
</evidence>
<dbReference type="Proteomes" id="UP000001514">
    <property type="component" value="Unassembled WGS sequence"/>
</dbReference>
<comment type="subcellular location">
    <subcellularLocation>
        <location evidence="1">Golgi apparatus membrane</location>
        <topology evidence="1">Multi-pass membrane protein</topology>
    </subcellularLocation>
</comment>
<comment type="catalytic activity">
    <reaction evidence="5">
        <text>[protein]-C-terminal S-[(2E,6E)-farnesyl]-L-cysteine methyl ester + H2O = [protein]-C-terminal S-[(2E,6E)-farnesyl]-L-cysteine + methanol + H(+)</text>
        <dbReference type="Rhea" id="RHEA:48520"/>
        <dbReference type="Rhea" id="RHEA-COMP:12125"/>
        <dbReference type="Rhea" id="RHEA-COMP:12126"/>
        <dbReference type="ChEBI" id="CHEBI:15377"/>
        <dbReference type="ChEBI" id="CHEBI:15378"/>
        <dbReference type="ChEBI" id="CHEBI:17790"/>
        <dbReference type="ChEBI" id="CHEBI:90510"/>
        <dbReference type="ChEBI" id="CHEBI:90511"/>
        <dbReference type="EC" id="3.1.1.n2"/>
    </reaction>
</comment>
<dbReference type="HOGENOM" id="CLU_012494_2_4_1"/>
<evidence type="ECO:0000256" key="3">
    <source>
        <dbReference type="ARBA" id="ARBA00038028"/>
    </source>
</evidence>
<keyword evidence="6" id="KW-0472">Membrane</keyword>
<protein>
    <recommendedName>
        <fullName evidence="4">protein-S-isoprenylcysteine alpha-carbonyl methylesterase</fullName>
        <ecNumber evidence="4">3.1.1.n2</ecNumber>
    </recommendedName>
</protein>
<dbReference type="STRING" id="88036.D8QY83"/>
<dbReference type="Gramene" id="EFJ35567">
    <property type="protein sequence ID" value="EFJ35567"/>
    <property type="gene ID" value="SELMODRAFT_80622"/>
</dbReference>
<accession>D8QY83</accession>
<dbReference type="EMBL" id="GL377568">
    <property type="protein sequence ID" value="EFJ35567.1"/>
    <property type="molecule type" value="Genomic_DNA"/>
</dbReference>
<keyword evidence="6" id="KW-1133">Transmembrane helix</keyword>
<evidence type="ECO:0000256" key="2">
    <source>
        <dbReference type="ARBA" id="ARBA00022801"/>
    </source>
</evidence>
<organism evidence="9">
    <name type="scientific">Selaginella moellendorffii</name>
    <name type="common">Spikemoss</name>
    <dbReference type="NCBI Taxonomy" id="88036"/>
    <lineage>
        <taxon>Eukaryota</taxon>
        <taxon>Viridiplantae</taxon>
        <taxon>Streptophyta</taxon>
        <taxon>Embryophyta</taxon>
        <taxon>Tracheophyta</taxon>
        <taxon>Lycopodiopsida</taxon>
        <taxon>Selaginellales</taxon>
        <taxon>Selaginellaceae</taxon>
        <taxon>Selaginella</taxon>
    </lineage>
</organism>
<dbReference type="Gene3D" id="3.40.50.1820">
    <property type="entry name" value="alpha/beta hydrolase"/>
    <property type="match status" value="1"/>
</dbReference>
<dbReference type="InterPro" id="IPR029058">
    <property type="entry name" value="AB_hydrolase_fold"/>
</dbReference>
<dbReference type="PROSITE" id="PS00122">
    <property type="entry name" value="CARBOXYLESTERASE_B_1"/>
    <property type="match status" value="1"/>
</dbReference>
<gene>
    <name evidence="8" type="ORF">SELMODRAFT_80622</name>
</gene>
<feature type="transmembrane region" description="Helical" evidence="6">
    <location>
        <begin position="51"/>
        <end position="70"/>
    </location>
</feature>
<evidence type="ECO:0000256" key="4">
    <source>
        <dbReference type="ARBA" id="ARBA00038928"/>
    </source>
</evidence>
<feature type="domain" description="BD-FAE-like" evidence="7">
    <location>
        <begin position="90"/>
        <end position="300"/>
    </location>
</feature>
<dbReference type="eggNOG" id="KOG1516">
    <property type="taxonomic scope" value="Eukaryota"/>
</dbReference>
<dbReference type="Pfam" id="PF20434">
    <property type="entry name" value="BD-FAE"/>
    <property type="match status" value="1"/>
</dbReference>
<dbReference type="InterPro" id="IPR050300">
    <property type="entry name" value="GDXG_lipolytic_enzyme"/>
</dbReference>
<dbReference type="InterPro" id="IPR019826">
    <property type="entry name" value="Carboxylesterase_B_AS"/>
</dbReference>